<comment type="caution">
    <text evidence="3">The sequence shown here is derived from an EMBL/GenBank/DDBJ whole genome shotgun (WGS) entry which is preliminary data.</text>
</comment>
<feature type="non-terminal residue" evidence="3">
    <location>
        <position position="303"/>
    </location>
</feature>
<dbReference type="InterPro" id="IPR028098">
    <property type="entry name" value="Glyco_trans_4-like_N"/>
</dbReference>
<dbReference type="InterPro" id="IPR001296">
    <property type="entry name" value="Glyco_trans_1"/>
</dbReference>
<feature type="domain" description="Glycosyl transferase family 1" evidence="1">
    <location>
        <begin position="181"/>
        <end position="303"/>
    </location>
</feature>
<dbReference type="EMBL" id="BARU01016879">
    <property type="protein sequence ID" value="GAH53686.1"/>
    <property type="molecule type" value="Genomic_DNA"/>
</dbReference>
<dbReference type="AlphaFoldDB" id="X1G700"/>
<dbReference type="GO" id="GO:0016757">
    <property type="term" value="F:glycosyltransferase activity"/>
    <property type="evidence" value="ECO:0007669"/>
    <property type="project" value="InterPro"/>
</dbReference>
<dbReference type="CDD" id="cd03801">
    <property type="entry name" value="GT4_PimA-like"/>
    <property type="match status" value="1"/>
</dbReference>
<dbReference type="Pfam" id="PF13439">
    <property type="entry name" value="Glyco_transf_4"/>
    <property type="match status" value="1"/>
</dbReference>
<evidence type="ECO:0000259" key="1">
    <source>
        <dbReference type="Pfam" id="PF00534"/>
    </source>
</evidence>
<dbReference type="Pfam" id="PF00534">
    <property type="entry name" value="Glycos_transf_1"/>
    <property type="match status" value="1"/>
</dbReference>
<protein>
    <recommendedName>
        <fullName evidence="4">Glycosyl transferase family 1 domain-containing protein</fullName>
    </recommendedName>
</protein>
<sequence>TKELLEEKGHIVKIFGSNKKENIISFFSRWFSLKYYYKTKKLIKKFRSDIVHYHCFSRVISPSPILAAKKCYVPVIVTLHDFHMVCPKTWMIYRNKQPCKYGFGWKCVISNCYTLKMGIINFPYHWLKWLKVWLHRIIIKKYVDYFICPSKKLKELMQKTLKIPDDKITYLPNFIEFNENKKIDFNKINSKQFLFIGRISKEKGIDVAIKGINLLFKKEKLRDIKLNIIGDGPELENLRKIVINLKLDENIKFLGRINNKELDQYYQESCAILMPSVCLENIPIVALESMKNKKPIIASNVGG</sequence>
<accession>X1G700</accession>
<feature type="non-terminal residue" evidence="3">
    <location>
        <position position="1"/>
    </location>
</feature>
<dbReference type="Gene3D" id="3.40.50.2000">
    <property type="entry name" value="Glycogen Phosphorylase B"/>
    <property type="match status" value="2"/>
</dbReference>
<feature type="domain" description="Glycosyltransferase subfamily 4-like N-terminal" evidence="2">
    <location>
        <begin position="22"/>
        <end position="176"/>
    </location>
</feature>
<reference evidence="3" key="1">
    <citation type="journal article" date="2014" name="Front. Microbiol.">
        <title>High frequency of phylogenetically diverse reductive dehalogenase-homologous genes in deep subseafloor sedimentary metagenomes.</title>
        <authorList>
            <person name="Kawai M."/>
            <person name="Futagami T."/>
            <person name="Toyoda A."/>
            <person name="Takaki Y."/>
            <person name="Nishi S."/>
            <person name="Hori S."/>
            <person name="Arai W."/>
            <person name="Tsubouchi T."/>
            <person name="Morono Y."/>
            <person name="Uchiyama I."/>
            <person name="Ito T."/>
            <person name="Fujiyama A."/>
            <person name="Inagaki F."/>
            <person name="Takami H."/>
        </authorList>
    </citation>
    <scope>NUCLEOTIDE SEQUENCE</scope>
    <source>
        <strain evidence="3">Expedition CK06-06</strain>
    </source>
</reference>
<gene>
    <name evidence="3" type="ORF">S03H2_28029</name>
</gene>
<evidence type="ECO:0000259" key="2">
    <source>
        <dbReference type="Pfam" id="PF13439"/>
    </source>
</evidence>
<dbReference type="SUPFAM" id="SSF53756">
    <property type="entry name" value="UDP-Glycosyltransferase/glycogen phosphorylase"/>
    <property type="match status" value="1"/>
</dbReference>
<organism evidence="3">
    <name type="scientific">marine sediment metagenome</name>
    <dbReference type="NCBI Taxonomy" id="412755"/>
    <lineage>
        <taxon>unclassified sequences</taxon>
        <taxon>metagenomes</taxon>
        <taxon>ecological metagenomes</taxon>
    </lineage>
</organism>
<evidence type="ECO:0000313" key="3">
    <source>
        <dbReference type="EMBL" id="GAH53686.1"/>
    </source>
</evidence>
<dbReference type="PANTHER" id="PTHR12526">
    <property type="entry name" value="GLYCOSYLTRANSFERASE"/>
    <property type="match status" value="1"/>
</dbReference>
<evidence type="ECO:0008006" key="4">
    <source>
        <dbReference type="Google" id="ProtNLM"/>
    </source>
</evidence>
<name>X1G700_9ZZZZ</name>
<proteinExistence type="predicted"/>